<dbReference type="SUPFAM" id="SSF55931">
    <property type="entry name" value="Glutamine synthetase/guanido kinase"/>
    <property type="match status" value="1"/>
</dbReference>
<reference evidence="5 6" key="1">
    <citation type="submission" date="2019-04" db="EMBL/GenBank/DDBJ databases">
        <title>Friends and foes A comparative genomics study of 23 Aspergillus species from section Flavi.</title>
        <authorList>
            <consortium name="DOE Joint Genome Institute"/>
            <person name="Kjaerbolling I."/>
            <person name="Vesth T."/>
            <person name="Frisvad J.C."/>
            <person name="Nybo J.L."/>
            <person name="Theobald S."/>
            <person name="Kildgaard S."/>
            <person name="Isbrandt T."/>
            <person name="Kuo A."/>
            <person name="Sato A."/>
            <person name="Lyhne E.K."/>
            <person name="Kogle M.E."/>
            <person name="Wiebenga A."/>
            <person name="Kun R.S."/>
            <person name="Lubbers R.J."/>
            <person name="Makela M.R."/>
            <person name="Barry K."/>
            <person name="Chovatia M."/>
            <person name="Clum A."/>
            <person name="Daum C."/>
            <person name="Haridas S."/>
            <person name="He G."/>
            <person name="LaButti K."/>
            <person name="Lipzen A."/>
            <person name="Mondo S."/>
            <person name="Riley R."/>
            <person name="Salamov A."/>
            <person name="Simmons B.A."/>
            <person name="Magnuson J.K."/>
            <person name="Henrissat B."/>
            <person name="Mortensen U.H."/>
            <person name="Larsen T.O."/>
            <person name="Devries R.P."/>
            <person name="Grigoriev I.V."/>
            <person name="Machida M."/>
            <person name="Baker S.E."/>
            <person name="Andersen M.R."/>
        </authorList>
    </citation>
    <scope>NUCLEOTIDE SEQUENCE [LARGE SCALE GENOMIC DNA]</scope>
    <source>
        <strain evidence="5 6">CBS 151.66</strain>
    </source>
</reference>
<dbReference type="Gene3D" id="3.30.590.10">
    <property type="entry name" value="Glutamine synthetase/guanido kinase, catalytic domain"/>
    <property type="match status" value="1"/>
</dbReference>
<sequence>MPTRKQVVLWEKFLDDNPEIEFVWIQYLCFKATFLVQILPVARFTKLIEEGQPVPLTKTALFLLPVDKRPADTTPGGVCYLQPDISTAYCQAPPNSHRAVVTASCFDSNGRPMEECPRSRLGVLSNMLKEETGFYPLVGFEVEVMYMRRVRQDGKLGNYELMDEHHSLYSMTTDDWSQLPMLEHTARAMLRAGIAIEKFHAEAAPGQWEFVLPPEAPVDAVDTLLKARSIINEIAEKYDVRATMCPRPSTKHAGNGMHAHLSMNAISGRDLKDTEPFFAGILEHLPAVIAFSFSQEASYGRIASGIMSGGEYICWGWENKDAPLRRISINRFEIKSLDALANPYLALCGMLAAGIDGMRRALRLTAGISVSPAKLLPMEREAHGIRAMLPKSLSASLGALETDHALCDLLGDPIVRFYVAFKRGEMELARNMTDKEKHDYLLSTY</sequence>
<dbReference type="PANTHER" id="PTHR43785:SF2">
    <property type="entry name" value="TYPE-1 GLUTAMINE SYNTHETASE 1"/>
    <property type="match status" value="1"/>
</dbReference>
<proteinExistence type="inferred from homology"/>
<comment type="similarity">
    <text evidence="2 3">Belongs to the glutamine synthetase family.</text>
</comment>
<accession>A0A5N5XA05</accession>
<dbReference type="Pfam" id="PF00120">
    <property type="entry name" value="Gln-synt_C"/>
    <property type="match status" value="1"/>
</dbReference>
<dbReference type="PANTHER" id="PTHR43785">
    <property type="entry name" value="GAMMA-GLUTAMYLPUTRESCINE SYNTHETASE"/>
    <property type="match status" value="1"/>
</dbReference>
<dbReference type="PROSITE" id="PS51987">
    <property type="entry name" value="GS_CATALYTIC"/>
    <property type="match status" value="1"/>
</dbReference>
<organism evidence="5 6">
    <name type="scientific">Aspergillus leporis</name>
    <dbReference type="NCBI Taxonomy" id="41062"/>
    <lineage>
        <taxon>Eukaryota</taxon>
        <taxon>Fungi</taxon>
        <taxon>Dikarya</taxon>
        <taxon>Ascomycota</taxon>
        <taxon>Pezizomycotina</taxon>
        <taxon>Eurotiomycetes</taxon>
        <taxon>Eurotiomycetidae</taxon>
        <taxon>Eurotiales</taxon>
        <taxon>Aspergillaceae</taxon>
        <taxon>Aspergillus</taxon>
        <taxon>Aspergillus subgen. Circumdati</taxon>
    </lineage>
</organism>
<dbReference type="InterPro" id="IPR014746">
    <property type="entry name" value="Gln_synth/guanido_kin_cat_dom"/>
</dbReference>
<evidence type="ECO:0000259" key="4">
    <source>
        <dbReference type="PROSITE" id="PS51987"/>
    </source>
</evidence>
<evidence type="ECO:0000256" key="2">
    <source>
        <dbReference type="PROSITE-ProRule" id="PRU01331"/>
    </source>
</evidence>
<evidence type="ECO:0000256" key="1">
    <source>
        <dbReference type="ARBA" id="ARBA00022598"/>
    </source>
</evidence>
<dbReference type="InterPro" id="IPR008146">
    <property type="entry name" value="Gln_synth_cat_dom"/>
</dbReference>
<evidence type="ECO:0000256" key="3">
    <source>
        <dbReference type="RuleBase" id="RU000384"/>
    </source>
</evidence>
<dbReference type="AlphaFoldDB" id="A0A5N5XA05"/>
<dbReference type="OrthoDB" id="3364440at2759"/>
<protein>
    <recommendedName>
        <fullName evidence="4">GS catalytic domain-containing protein</fullName>
    </recommendedName>
</protein>
<dbReference type="Proteomes" id="UP000326565">
    <property type="component" value="Unassembled WGS sequence"/>
</dbReference>
<keyword evidence="6" id="KW-1185">Reference proteome</keyword>
<keyword evidence="1" id="KW-0436">Ligase</keyword>
<dbReference type="GO" id="GO:0004356">
    <property type="term" value="F:glutamine synthetase activity"/>
    <property type="evidence" value="ECO:0007669"/>
    <property type="project" value="InterPro"/>
</dbReference>
<evidence type="ECO:0000313" key="5">
    <source>
        <dbReference type="EMBL" id="KAB8076955.1"/>
    </source>
</evidence>
<name>A0A5N5XA05_9EURO</name>
<dbReference type="EMBL" id="ML732174">
    <property type="protein sequence ID" value="KAB8076955.1"/>
    <property type="molecule type" value="Genomic_DNA"/>
</dbReference>
<feature type="domain" description="GS catalytic" evidence="4">
    <location>
        <begin position="117"/>
        <end position="445"/>
    </location>
</feature>
<dbReference type="SMART" id="SM01230">
    <property type="entry name" value="Gln-synt_C"/>
    <property type="match status" value="1"/>
</dbReference>
<gene>
    <name evidence="5" type="ORF">BDV29DRAFT_199554</name>
</gene>
<evidence type="ECO:0000313" key="6">
    <source>
        <dbReference type="Proteomes" id="UP000326565"/>
    </source>
</evidence>